<evidence type="ECO:0000256" key="1">
    <source>
        <dbReference type="ARBA" id="ARBA00001936"/>
    </source>
</evidence>
<keyword evidence="5" id="KW-0808">Transferase</keyword>
<dbReference type="GO" id="GO:0005524">
    <property type="term" value="F:ATP binding"/>
    <property type="evidence" value="ECO:0007669"/>
    <property type="project" value="UniProtKB-KW"/>
</dbReference>
<keyword evidence="16" id="KW-0238">DNA-binding</keyword>
<name>A0A8A4XC72_9CIRC</name>
<dbReference type="GO" id="GO:0006260">
    <property type="term" value="P:DNA replication"/>
    <property type="evidence" value="ECO:0007669"/>
    <property type="project" value="UniProtKB-KW"/>
</dbReference>
<proteinExistence type="predicted"/>
<dbReference type="GO" id="GO:0004519">
    <property type="term" value="F:endonuclease activity"/>
    <property type="evidence" value="ECO:0007669"/>
    <property type="project" value="UniProtKB-KW"/>
</dbReference>
<evidence type="ECO:0000313" key="20">
    <source>
        <dbReference type="EMBL" id="QTE03316.1"/>
    </source>
</evidence>
<keyword evidence="10" id="KW-0547">Nucleotide-binding</keyword>
<dbReference type="Gene3D" id="3.40.1310.20">
    <property type="match status" value="1"/>
</dbReference>
<dbReference type="InterPro" id="IPR049912">
    <property type="entry name" value="CRESS_DNA_REP"/>
</dbReference>
<accession>A0A8A4XC72</accession>
<dbReference type="GO" id="GO:0003724">
    <property type="term" value="F:RNA helicase activity"/>
    <property type="evidence" value="ECO:0007669"/>
    <property type="project" value="InterPro"/>
</dbReference>
<keyword evidence="7" id="KW-0235">DNA replication</keyword>
<comment type="subcellular location">
    <subcellularLocation>
        <location evidence="3">Host nucleus</location>
    </subcellularLocation>
</comment>
<dbReference type="GO" id="GO:0003677">
    <property type="term" value="F:DNA binding"/>
    <property type="evidence" value="ECO:0007669"/>
    <property type="project" value="UniProtKB-KW"/>
</dbReference>
<evidence type="ECO:0000256" key="11">
    <source>
        <dbReference type="ARBA" id="ARBA00022759"/>
    </source>
</evidence>
<comment type="cofactor">
    <cofactor evidence="2">
        <name>Mg(2+)</name>
        <dbReference type="ChEBI" id="CHEBI:18420"/>
    </cofactor>
</comment>
<dbReference type="GO" id="GO:0003723">
    <property type="term" value="F:RNA binding"/>
    <property type="evidence" value="ECO:0007669"/>
    <property type="project" value="InterPro"/>
</dbReference>
<dbReference type="GO" id="GO:0016787">
    <property type="term" value="F:hydrolase activity"/>
    <property type="evidence" value="ECO:0007669"/>
    <property type="project" value="UniProtKB-KW"/>
</dbReference>
<keyword evidence="8" id="KW-0540">Nuclease</keyword>
<comment type="cofactor">
    <cofactor evidence="1">
        <name>Mn(2+)</name>
        <dbReference type="ChEBI" id="CHEBI:29035"/>
    </cofactor>
</comment>
<dbReference type="PROSITE" id="PS52020">
    <property type="entry name" value="CRESS_DNA_REP"/>
    <property type="match status" value="1"/>
</dbReference>
<reference evidence="20" key="1">
    <citation type="submission" date="2020-10" db="EMBL/GenBank/DDBJ databases">
        <title>Cress DNA virus dark matter in the feces of wild birds.</title>
        <authorList>
            <person name="Yang S."/>
            <person name="Zhang W."/>
        </authorList>
    </citation>
    <scope>NUCLEOTIDE SEQUENCE</scope>
    <source>
        <strain evidence="20">Coa195cir1</strain>
    </source>
</reference>
<dbReference type="GO" id="GO:0016779">
    <property type="term" value="F:nucleotidyltransferase activity"/>
    <property type="evidence" value="ECO:0007669"/>
    <property type="project" value="UniProtKB-KW"/>
</dbReference>
<keyword evidence="11" id="KW-0255">Endonuclease</keyword>
<dbReference type="InterPro" id="IPR000605">
    <property type="entry name" value="Helicase_SF3_ssDNA/RNA_vir"/>
</dbReference>
<evidence type="ECO:0000256" key="6">
    <source>
        <dbReference type="ARBA" id="ARBA00022695"/>
    </source>
</evidence>
<evidence type="ECO:0000259" key="19">
    <source>
        <dbReference type="PROSITE" id="PS52020"/>
    </source>
</evidence>
<keyword evidence="14" id="KW-0067">ATP-binding</keyword>
<sequence>MSAQLRAVNNRSKYWCFTSFDVQNAPLQDRTGVQYLVIGREVCPETTREHLQCFVAFKNRQRFNQVREKLGNAHIERMRGTPEEAANYCKKDGNFTEFGTLPKCNGGDNAFRKAIELAEKGELDAIKENYSGIYLRYKKTIDCLRRFNTDELMNSCGVWINGPPRIGKDYAVKQLGSDNVFCKNNSKWWDGYKGEPYVLLSDVEPSHGSWLGYFLKIWSDRYPFTAEIKGGVMKIRPRRIFVTSNYKIETVFCGEVLAALNARFDVHDFTCPSMPEYRQRAPSVINRTVLSVLQQKDEVFKDVQTCSTTPPVVSPPPEVPCCFAQGDTPEAYAAYWADTTDFQMPRSIPPGF</sequence>
<evidence type="ECO:0000256" key="15">
    <source>
        <dbReference type="ARBA" id="ARBA00023124"/>
    </source>
</evidence>
<evidence type="ECO:0000256" key="13">
    <source>
        <dbReference type="ARBA" id="ARBA00022806"/>
    </source>
</evidence>
<evidence type="ECO:0000256" key="2">
    <source>
        <dbReference type="ARBA" id="ARBA00001946"/>
    </source>
</evidence>
<evidence type="ECO:0000256" key="17">
    <source>
        <dbReference type="ARBA" id="ARBA00023268"/>
    </source>
</evidence>
<dbReference type="Pfam" id="PF02407">
    <property type="entry name" value="Viral_Rep"/>
    <property type="match status" value="1"/>
</dbReference>
<dbReference type="Pfam" id="PF00910">
    <property type="entry name" value="RNA_helicase"/>
    <property type="match status" value="1"/>
</dbReference>
<evidence type="ECO:0000256" key="4">
    <source>
        <dbReference type="ARBA" id="ARBA00022562"/>
    </source>
</evidence>
<evidence type="ECO:0000256" key="8">
    <source>
        <dbReference type="ARBA" id="ARBA00022722"/>
    </source>
</evidence>
<feature type="domain" description="CRESS-DNA virus Rep endonuclease" evidence="19">
    <location>
        <begin position="9"/>
        <end position="101"/>
    </location>
</feature>
<keyword evidence="17" id="KW-0511">Multifunctional enzyme</keyword>
<evidence type="ECO:0000256" key="9">
    <source>
        <dbReference type="ARBA" id="ARBA00022723"/>
    </source>
</evidence>
<evidence type="ECO:0000256" key="5">
    <source>
        <dbReference type="ARBA" id="ARBA00022679"/>
    </source>
</evidence>
<evidence type="ECO:0000256" key="16">
    <source>
        <dbReference type="ARBA" id="ARBA00023125"/>
    </source>
</evidence>
<evidence type="ECO:0000256" key="12">
    <source>
        <dbReference type="ARBA" id="ARBA00022801"/>
    </source>
</evidence>
<comment type="catalytic activity">
    <reaction evidence="18">
        <text>ATP + H2O = ADP + phosphate + H(+)</text>
        <dbReference type="Rhea" id="RHEA:13065"/>
        <dbReference type="ChEBI" id="CHEBI:15377"/>
        <dbReference type="ChEBI" id="CHEBI:15378"/>
        <dbReference type="ChEBI" id="CHEBI:30616"/>
        <dbReference type="ChEBI" id="CHEBI:43474"/>
        <dbReference type="ChEBI" id="CHEBI:456216"/>
    </reaction>
</comment>
<keyword evidence="9" id="KW-0479">Metal-binding</keyword>
<protein>
    <submittedName>
        <fullName evidence="20">Replication-associated protein</fullName>
    </submittedName>
</protein>
<keyword evidence="6" id="KW-0548">Nucleotidyltransferase</keyword>
<dbReference type="GO" id="GO:0042025">
    <property type="term" value="C:host cell nucleus"/>
    <property type="evidence" value="ECO:0007669"/>
    <property type="project" value="UniProtKB-SubCell"/>
</dbReference>
<keyword evidence="4" id="KW-1048">Host nucleus</keyword>
<organism evidence="20">
    <name type="scientific">Periparus ater Circoviridae sp</name>
    <dbReference type="NCBI Taxonomy" id="2815004"/>
    <lineage>
        <taxon>Viruses</taxon>
        <taxon>Monodnaviria</taxon>
        <taxon>Shotokuvirae</taxon>
        <taxon>Cressdnaviricota</taxon>
        <taxon>Arfiviricetes</taxon>
        <taxon>Cirlivirales</taxon>
        <taxon>Circoviridae</taxon>
    </lineage>
</organism>
<evidence type="ECO:0000256" key="7">
    <source>
        <dbReference type="ARBA" id="ARBA00022705"/>
    </source>
</evidence>
<keyword evidence="13" id="KW-0347">Helicase</keyword>
<evidence type="ECO:0000256" key="3">
    <source>
        <dbReference type="ARBA" id="ARBA00004147"/>
    </source>
</evidence>
<keyword evidence="12" id="KW-0378">Hydrolase</keyword>
<dbReference type="GO" id="GO:0046872">
    <property type="term" value="F:metal ion binding"/>
    <property type="evidence" value="ECO:0007669"/>
    <property type="project" value="UniProtKB-KW"/>
</dbReference>
<evidence type="ECO:0000256" key="14">
    <source>
        <dbReference type="ARBA" id="ARBA00022840"/>
    </source>
</evidence>
<dbReference type="EMBL" id="MW182728">
    <property type="protein sequence ID" value="QTE03316.1"/>
    <property type="molecule type" value="Genomic_DNA"/>
</dbReference>
<keyword evidence="15" id="KW-0190">Covalent protein-DNA linkage</keyword>
<evidence type="ECO:0000256" key="18">
    <source>
        <dbReference type="ARBA" id="ARBA00049360"/>
    </source>
</evidence>
<evidence type="ECO:0000256" key="10">
    <source>
        <dbReference type="ARBA" id="ARBA00022741"/>
    </source>
</evidence>